<dbReference type="AlphaFoldDB" id="A0A437NYU3"/>
<protein>
    <submittedName>
        <fullName evidence="1">Uncharacterized protein</fullName>
    </submittedName>
</protein>
<evidence type="ECO:0000313" key="2">
    <source>
        <dbReference type="Proteomes" id="UP000286997"/>
    </source>
</evidence>
<organism evidence="1 2">
    <name type="scientific">Methylobacterium oryzihabitans</name>
    <dbReference type="NCBI Taxonomy" id="2499852"/>
    <lineage>
        <taxon>Bacteria</taxon>
        <taxon>Pseudomonadati</taxon>
        <taxon>Pseudomonadota</taxon>
        <taxon>Alphaproteobacteria</taxon>
        <taxon>Hyphomicrobiales</taxon>
        <taxon>Methylobacteriaceae</taxon>
        <taxon>Methylobacterium</taxon>
    </lineage>
</organism>
<proteinExistence type="predicted"/>
<reference evidence="1 2" key="1">
    <citation type="submission" date="2019-01" db="EMBL/GenBank/DDBJ databases">
        <authorList>
            <person name="Chen W.-M."/>
        </authorList>
    </citation>
    <scope>NUCLEOTIDE SEQUENCE [LARGE SCALE GENOMIC DNA]</scope>
    <source>
        <strain evidence="1 2">TER-1</strain>
    </source>
</reference>
<keyword evidence="2" id="KW-1185">Reference proteome</keyword>
<name>A0A437NYU3_9HYPH</name>
<dbReference type="Proteomes" id="UP000286997">
    <property type="component" value="Unassembled WGS sequence"/>
</dbReference>
<sequence length="197" mass="20530">MSATETPTLESAIAAVTTALPGYDWLVRSNGGIGHFANVTSPAGELAPAYARSAVGALRQALAVAQQGRRHDGSLSAPSDADRLLRLPFTASLDPDELGVIRDVEGRAVCVVDAERDLADVDVARLVWLLCASVNRFRPRTPADLAESAWSALETIRAVLAPAGETNEAAMAALQVAEDALAELHGAGPNPREGKNG</sequence>
<comment type="caution">
    <text evidence="1">The sequence shown here is derived from an EMBL/GenBank/DDBJ whole genome shotgun (WGS) entry which is preliminary data.</text>
</comment>
<dbReference type="RefSeq" id="WP_127732630.1">
    <property type="nucleotide sequence ID" value="NZ_SACP01000023.1"/>
</dbReference>
<evidence type="ECO:0000313" key="1">
    <source>
        <dbReference type="EMBL" id="RVU15199.1"/>
    </source>
</evidence>
<dbReference type="EMBL" id="SACP01000023">
    <property type="protein sequence ID" value="RVU15199.1"/>
    <property type="molecule type" value="Genomic_DNA"/>
</dbReference>
<gene>
    <name evidence="1" type="ORF">EOE48_20535</name>
</gene>
<accession>A0A437NYU3</accession>